<dbReference type="AlphaFoldDB" id="A0A1S2VJZ3"/>
<evidence type="ECO:0000259" key="1">
    <source>
        <dbReference type="Pfam" id="PF01965"/>
    </source>
</evidence>
<dbReference type="PANTHER" id="PTHR43130">
    <property type="entry name" value="ARAC-FAMILY TRANSCRIPTIONAL REGULATOR"/>
    <property type="match status" value="1"/>
</dbReference>
<evidence type="ECO:0000313" key="2">
    <source>
        <dbReference type="EMBL" id="OIN59082.1"/>
    </source>
</evidence>
<feature type="domain" description="DJ-1/PfpI" evidence="1">
    <location>
        <begin position="91"/>
        <end position="250"/>
    </location>
</feature>
<gene>
    <name evidence="2" type="ORF">BLX24_12810</name>
</gene>
<dbReference type="Pfam" id="PF01965">
    <property type="entry name" value="DJ-1_PfpI"/>
    <property type="match status" value="1"/>
</dbReference>
<proteinExistence type="predicted"/>
<dbReference type="PANTHER" id="PTHR43130:SF3">
    <property type="entry name" value="HTH-TYPE TRANSCRIPTIONAL REGULATOR RV1931C"/>
    <property type="match status" value="1"/>
</dbReference>
<organism evidence="2 3">
    <name type="scientific">Arsenicibacter rosenii</name>
    <dbReference type="NCBI Taxonomy" id="1750698"/>
    <lineage>
        <taxon>Bacteria</taxon>
        <taxon>Pseudomonadati</taxon>
        <taxon>Bacteroidota</taxon>
        <taxon>Cytophagia</taxon>
        <taxon>Cytophagales</taxon>
        <taxon>Spirosomataceae</taxon>
        <taxon>Arsenicibacter</taxon>
    </lineage>
</organism>
<name>A0A1S2VJZ3_9BACT</name>
<dbReference type="RefSeq" id="WP_071503533.1">
    <property type="nucleotide sequence ID" value="NZ_MORL01000005.1"/>
</dbReference>
<keyword evidence="3" id="KW-1185">Reference proteome</keyword>
<reference evidence="2 3" key="1">
    <citation type="submission" date="2016-10" db="EMBL/GenBank/DDBJ databases">
        <title>Arsenicibacter rosenii gen. nov., sp. nov., an efficient arsenic-methylating bacterium isolated from an arsenic-contaminated paddy soil.</title>
        <authorList>
            <person name="Huang K."/>
        </authorList>
    </citation>
    <scope>NUCLEOTIDE SEQUENCE [LARGE SCALE GENOMIC DNA]</scope>
    <source>
        <strain evidence="2 3">SM-1</strain>
    </source>
</reference>
<dbReference type="OrthoDB" id="6382410at2"/>
<dbReference type="Proteomes" id="UP000181790">
    <property type="component" value="Unassembled WGS sequence"/>
</dbReference>
<dbReference type="SUPFAM" id="SSF52317">
    <property type="entry name" value="Class I glutamine amidotransferase-like"/>
    <property type="match status" value="1"/>
</dbReference>
<dbReference type="CDD" id="cd03139">
    <property type="entry name" value="GATase1_PfpI_2"/>
    <property type="match status" value="1"/>
</dbReference>
<accession>A0A1S2VJZ3</accession>
<evidence type="ECO:0000313" key="3">
    <source>
        <dbReference type="Proteomes" id="UP000181790"/>
    </source>
</evidence>
<dbReference type="InterPro" id="IPR029062">
    <property type="entry name" value="Class_I_gatase-like"/>
</dbReference>
<sequence length="382" mass="41287">MTNRIIARFSGSITLAGLSILFLLSASSLFGQVTNRSVQDSIVFVCEPCNLPCDTIQHASPGICEVCGMQLFATYAGLKPKHGTISRKFDKTVAVLLFPGVEVIDFAGPYEVFETAGAKIFTVAETTGILKAGKALQVKPDYTFADMPEADIILVPGGTVDRSDPKILNWLKAQDKQAEKIVSVCNGAFFLSGAGLLDGLSATTTFPLVAALQSISPKTKVVNDQRYVNNGHIITSAGLSAGIDAALFVVSEYIGVVGARQIAMTLEYNWNDGNGYVRGQLADKHLARSMDIFSPFAPELRTYTGDRNQWQAGLDIETPLTAAQLTGLIDAQFAQVNQWKRADSTPGSSRWTFKNGAESWNALATIETKTGNTRYVTLKVWR</sequence>
<dbReference type="Gene3D" id="3.40.50.880">
    <property type="match status" value="1"/>
</dbReference>
<dbReference type="EMBL" id="MORL01000005">
    <property type="protein sequence ID" value="OIN59082.1"/>
    <property type="molecule type" value="Genomic_DNA"/>
</dbReference>
<dbReference type="InterPro" id="IPR052158">
    <property type="entry name" value="INH-QAR"/>
</dbReference>
<dbReference type="InterPro" id="IPR002818">
    <property type="entry name" value="DJ-1/PfpI"/>
</dbReference>
<protein>
    <recommendedName>
        <fullName evidence="1">DJ-1/PfpI domain-containing protein</fullName>
    </recommendedName>
</protein>
<comment type="caution">
    <text evidence="2">The sequence shown here is derived from an EMBL/GenBank/DDBJ whole genome shotgun (WGS) entry which is preliminary data.</text>
</comment>